<keyword evidence="4" id="KW-0762">Sugar transport</keyword>
<keyword evidence="5 8" id="KW-0812">Transmembrane</keyword>
<name>A0AAJ2U6K0_ALKPS</name>
<dbReference type="GO" id="GO:0008982">
    <property type="term" value="F:protein-N(PI)-phosphohistidine-sugar phosphotransferase activity"/>
    <property type="evidence" value="ECO:0007669"/>
    <property type="project" value="InterPro"/>
</dbReference>
<evidence type="ECO:0000256" key="3">
    <source>
        <dbReference type="ARBA" id="ARBA00022475"/>
    </source>
</evidence>
<protein>
    <submittedName>
        <fullName evidence="10">PTS transporter subunit EIIC</fullName>
    </submittedName>
</protein>
<evidence type="ECO:0000313" key="11">
    <source>
        <dbReference type="Proteomes" id="UP001285636"/>
    </source>
</evidence>
<reference evidence="10" key="1">
    <citation type="submission" date="2023-10" db="EMBL/GenBank/DDBJ databases">
        <title>Screening of Alkalihalophilus pseudofirmusBZ-TG-HK211 and Its Alleviation of Salt Stress on Rapeseed Growth.</title>
        <authorList>
            <person name="Zhao B."/>
            <person name="Guo T."/>
        </authorList>
    </citation>
    <scope>NUCLEOTIDE SEQUENCE</scope>
    <source>
        <strain evidence="10">BZ-TG-HK211</strain>
    </source>
</reference>
<dbReference type="Proteomes" id="UP001285636">
    <property type="component" value="Unassembled WGS sequence"/>
</dbReference>
<dbReference type="InterPro" id="IPR003352">
    <property type="entry name" value="PTS_EIIC"/>
</dbReference>
<evidence type="ECO:0000256" key="7">
    <source>
        <dbReference type="ARBA" id="ARBA00023136"/>
    </source>
</evidence>
<evidence type="ECO:0000256" key="1">
    <source>
        <dbReference type="ARBA" id="ARBA00004651"/>
    </source>
</evidence>
<accession>A0AAJ2U6K0</accession>
<evidence type="ECO:0000256" key="4">
    <source>
        <dbReference type="ARBA" id="ARBA00022597"/>
    </source>
</evidence>
<evidence type="ECO:0000313" key="10">
    <source>
        <dbReference type="EMBL" id="MDV2888556.1"/>
    </source>
</evidence>
<keyword evidence="2" id="KW-0813">Transport</keyword>
<organism evidence="10 11">
    <name type="scientific">Alkalihalophilus pseudofirmus</name>
    <name type="common">Bacillus pseudofirmus</name>
    <dbReference type="NCBI Taxonomy" id="79885"/>
    <lineage>
        <taxon>Bacteria</taxon>
        <taxon>Bacillati</taxon>
        <taxon>Bacillota</taxon>
        <taxon>Bacilli</taxon>
        <taxon>Bacillales</taxon>
        <taxon>Bacillaceae</taxon>
        <taxon>Alkalihalophilus</taxon>
    </lineage>
</organism>
<sequence>LSLQAFLGSAGVVGVWLYTFLERILLPTGLHHFIWTPFLLGPAAVEGGIKVFWIEHLTEFATSKESLKALFPQGGFS</sequence>
<feature type="non-terminal residue" evidence="10">
    <location>
        <position position="1"/>
    </location>
</feature>
<evidence type="ECO:0000256" key="5">
    <source>
        <dbReference type="ARBA" id="ARBA00022692"/>
    </source>
</evidence>
<feature type="non-terminal residue" evidence="10">
    <location>
        <position position="77"/>
    </location>
</feature>
<evidence type="ECO:0000259" key="9">
    <source>
        <dbReference type="Pfam" id="PF02378"/>
    </source>
</evidence>
<keyword evidence="7 8" id="KW-0472">Membrane</keyword>
<keyword evidence="3" id="KW-1003">Cell membrane</keyword>
<dbReference type="Pfam" id="PF02378">
    <property type="entry name" value="PTS_EIIC"/>
    <property type="match status" value="1"/>
</dbReference>
<dbReference type="RefSeq" id="WP_323468432.1">
    <property type="nucleotide sequence ID" value="NZ_JAWJAY010001643.1"/>
</dbReference>
<evidence type="ECO:0000256" key="2">
    <source>
        <dbReference type="ARBA" id="ARBA00022448"/>
    </source>
</evidence>
<comment type="subcellular location">
    <subcellularLocation>
        <location evidence="1">Cell membrane</location>
        <topology evidence="1">Multi-pass membrane protein</topology>
    </subcellularLocation>
</comment>
<gene>
    <name evidence="10" type="ORF">RYX45_25680</name>
</gene>
<evidence type="ECO:0000256" key="8">
    <source>
        <dbReference type="SAM" id="Phobius"/>
    </source>
</evidence>
<dbReference type="GO" id="GO:0009401">
    <property type="term" value="P:phosphoenolpyruvate-dependent sugar phosphotransferase system"/>
    <property type="evidence" value="ECO:0007669"/>
    <property type="project" value="InterPro"/>
</dbReference>
<feature type="transmembrane region" description="Helical" evidence="8">
    <location>
        <begin position="6"/>
        <end position="26"/>
    </location>
</feature>
<dbReference type="AlphaFoldDB" id="A0AAJ2U6K0"/>
<keyword evidence="6 8" id="KW-1133">Transmembrane helix</keyword>
<dbReference type="EMBL" id="JAWJAY010001643">
    <property type="protein sequence ID" value="MDV2888556.1"/>
    <property type="molecule type" value="Genomic_DNA"/>
</dbReference>
<dbReference type="GO" id="GO:0005886">
    <property type="term" value="C:plasma membrane"/>
    <property type="evidence" value="ECO:0007669"/>
    <property type="project" value="UniProtKB-SubCell"/>
</dbReference>
<evidence type="ECO:0000256" key="6">
    <source>
        <dbReference type="ARBA" id="ARBA00022989"/>
    </source>
</evidence>
<comment type="caution">
    <text evidence="10">The sequence shown here is derived from an EMBL/GenBank/DDBJ whole genome shotgun (WGS) entry which is preliminary data.</text>
</comment>
<feature type="domain" description="Phosphotransferase system EIIC" evidence="9">
    <location>
        <begin position="5"/>
        <end position="64"/>
    </location>
</feature>
<proteinExistence type="predicted"/>